<evidence type="ECO:0000256" key="12">
    <source>
        <dbReference type="SAM" id="MobiDB-lite"/>
    </source>
</evidence>
<evidence type="ECO:0000256" key="2">
    <source>
        <dbReference type="ARBA" id="ARBA00004123"/>
    </source>
</evidence>
<dbReference type="Pfam" id="PF00096">
    <property type="entry name" value="zf-C2H2"/>
    <property type="match status" value="4"/>
</dbReference>
<evidence type="ECO:0000256" key="8">
    <source>
        <dbReference type="ARBA" id="ARBA00023125"/>
    </source>
</evidence>
<feature type="compositionally biased region" description="Low complexity" evidence="12">
    <location>
        <begin position="475"/>
        <end position="486"/>
    </location>
</feature>
<keyword evidence="8" id="KW-0238">DNA-binding</keyword>
<proteinExistence type="predicted"/>
<dbReference type="PANTHER" id="PTHR16515">
    <property type="entry name" value="PR DOMAIN ZINC FINGER PROTEIN"/>
    <property type="match status" value="1"/>
</dbReference>
<feature type="compositionally biased region" description="Basic and acidic residues" evidence="12">
    <location>
        <begin position="35"/>
        <end position="45"/>
    </location>
</feature>
<dbReference type="SMART" id="SM00355">
    <property type="entry name" value="ZnF_C2H2"/>
    <property type="match status" value="6"/>
</dbReference>
<dbReference type="GO" id="GO:0003677">
    <property type="term" value="F:DNA binding"/>
    <property type="evidence" value="ECO:0007669"/>
    <property type="project" value="UniProtKB-KW"/>
</dbReference>
<dbReference type="FunFam" id="3.30.160.60:FF:000065">
    <property type="entry name" value="B-cell CLL/lymphoma 6, member B"/>
    <property type="match status" value="1"/>
</dbReference>
<dbReference type="AlphaFoldDB" id="A0AAJ6YRS9"/>
<comment type="function">
    <text evidence="1">May be involved in transcriptional regulation.</text>
</comment>
<dbReference type="KEGG" id="csol:105366325"/>
<dbReference type="GeneID" id="105366325"/>
<feature type="region of interest" description="Disordered" evidence="12">
    <location>
        <begin position="35"/>
        <end position="110"/>
    </location>
</feature>
<sequence>MCNEKKELAVNTKEGCNSELVSISIVKHETCKAKNKAQEDIKIDTNDNQTNSSTRLKRKKRKEQNKKNDKQITIRKGKRKRKPKVLFYEDNYETDTKGPSPKRRRRGKDWSHIVTLPGNTVTYKCTFCEKMFKSPRGKWYHTSCPSGEAPFRCHLCARTFAKRSHFEYHERMHSGHKPFACNFCDKSFVQKSKLNRHLLIHKQQNDIECAECGRRFSTKQYLKNHMSIHQNNSYKCKFCPKTFTLAFNRKRHERSHSTDRPYKCDICSKDFKDVKPYSCNQCNLEFRRKDNLNRHVKHHHVLDSDTLKTVENDFKEQADNTERIVNGNANEKLSNQEERSIEEKSSKFKNNIEKPTNNVKTKPKQKRTSRSNSISSTKSILKTSLCSPQPHRQAGSKPDVSNAVPVIRGPISIKRFAEGSEIMGTRLGFTQSIPPEEAVVLNRQIEEKIYTQDSFCIYPGLNRRANSIVRRRDSCGSNSNSNDDTSFACKQNPEKSKTVHFAKEEQCEVLRTDKPKVVKDINLHWRRRTAESLKTKISKSKQT</sequence>
<feature type="domain" description="C2H2-type" evidence="13">
    <location>
        <begin position="179"/>
        <end position="206"/>
    </location>
</feature>
<feature type="region of interest" description="Disordered" evidence="12">
    <location>
        <begin position="472"/>
        <end position="495"/>
    </location>
</feature>
<dbReference type="InterPro" id="IPR013087">
    <property type="entry name" value="Znf_C2H2_type"/>
</dbReference>
<dbReference type="InterPro" id="IPR050331">
    <property type="entry name" value="Zinc_finger"/>
</dbReference>
<dbReference type="RefSeq" id="XP_011503036.1">
    <property type="nucleotide sequence ID" value="XM_011504734.1"/>
</dbReference>
<organism evidence="14 15">
    <name type="scientific">Ceratosolen solmsi marchali</name>
    <dbReference type="NCBI Taxonomy" id="326594"/>
    <lineage>
        <taxon>Eukaryota</taxon>
        <taxon>Metazoa</taxon>
        <taxon>Ecdysozoa</taxon>
        <taxon>Arthropoda</taxon>
        <taxon>Hexapoda</taxon>
        <taxon>Insecta</taxon>
        <taxon>Pterygota</taxon>
        <taxon>Neoptera</taxon>
        <taxon>Endopterygota</taxon>
        <taxon>Hymenoptera</taxon>
        <taxon>Apocrita</taxon>
        <taxon>Proctotrupomorpha</taxon>
        <taxon>Chalcidoidea</taxon>
        <taxon>Agaonidae</taxon>
        <taxon>Agaoninae</taxon>
        <taxon>Ceratosolen</taxon>
    </lineage>
</organism>
<protein>
    <submittedName>
        <fullName evidence="15">Zinc finger protein 39-like</fullName>
    </submittedName>
</protein>
<dbReference type="Proteomes" id="UP000695007">
    <property type="component" value="Unplaced"/>
</dbReference>
<dbReference type="Gene3D" id="3.30.160.60">
    <property type="entry name" value="Classic Zinc Finger"/>
    <property type="match status" value="5"/>
</dbReference>
<feature type="domain" description="C2H2-type" evidence="13">
    <location>
        <begin position="207"/>
        <end position="234"/>
    </location>
</feature>
<dbReference type="FunFam" id="3.30.160.60:FF:000446">
    <property type="entry name" value="Zinc finger protein"/>
    <property type="match status" value="1"/>
</dbReference>
<evidence type="ECO:0000256" key="6">
    <source>
        <dbReference type="ARBA" id="ARBA00022833"/>
    </source>
</evidence>
<dbReference type="SUPFAM" id="SSF57667">
    <property type="entry name" value="beta-beta-alpha zinc fingers"/>
    <property type="match status" value="4"/>
</dbReference>
<evidence type="ECO:0000256" key="5">
    <source>
        <dbReference type="ARBA" id="ARBA00022771"/>
    </source>
</evidence>
<gene>
    <name evidence="15" type="primary">LOC105366325</name>
</gene>
<feature type="domain" description="C2H2-type" evidence="13">
    <location>
        <begin position="277"/>
        <end position="305"/>
    </location>
</feature>
<evidence type="ECO:0000256" key="7">
    <source>
        <dbReference type="ARBA" id="ARBA00023015"/>
    </source>
</evidence>
<evidence type="ECO:0000256" key="4">
    <source>
        <dbReference type="ARBA" id="ARBA00022737"/>
    </source>
</evidence>
<evidence type="ECO:0000256" key="11">
    <source>
        <dbReference type="PROSITE-ProRule" id="PRU00042"/>
    </source>
</evidence>
<evidence type="ECO:0000313" key="14">
    <source>
        <dbReference type="Proteomes" id="UP000695007"/>
    </source>
</evidence>
<feature type="compositionally biased region" description="Basic residues" evidence="12">
    <location>
        <begin position="55"/>
        <end position="64"/>
    </location>
</feature>
<evidence type="ECO:0000256" key="9">
    <source>
        <dbReference type="ARBA" id="ARBA00023163"/>
    </source>
</evidence>
<evidence type="ECO:0000259" key="13">
    <source>
        <dbReference type="PROSITE" id="PS50157"/>
    </source>
</evidence>
<feature type="compositionally biased region" description="Basic and acidic residues" evidence="12">
    <location>
        <begin position="334"/>
        <end position="352"/>
    </location>
</feature>
<keyword evidence="6" id="KW-0862">Zinc</keyword>
<dbReference type="PANTHER" id="PTHR16515:SF49">
    <property type="entry name" value="GASTRULA ZINC FINGER PROTEIN XLCGF49.1-LIKE-RELATED"/>
    <property type="match status" value="1"/>
</dbReference>
<keyword evidence="4" id="KW-0677">Repeat</keyword>
<evidence type="ECO:0000256" key="10">
    <source>
        <dbReference type="ARBA" id="ARBA00023242"/>
    </source>
</evidence>
<feature type="compositionally biased region" description="Low complexity" evidence="12">
    <location>
        <begin position="370"/>
        <end position="387"/>
    </location>
</feature>
<keyword evidence="3" id="KW-0479">Metal-binding</keyword>
<keyword evidence="14" id="KW-1185">Reference proteome</keyword>
<dbReference type="FunFam" id="3.30.160.60:FF:000097">
    <property type="entry name" value="Zinc finger protein"/>
    <property type="match status" value="1"/>
</dbReference>
<comment type="subcellular location">
    <subcellularLocation>
        <location evidence="2">Nucleus</location>
    </subcellularLocation>
</comment>
<keyword evidence="7" id="KW-0805">Transcription regulation</keyword>
<keyword evidence="9" id="KW-0804">Transcription</keyword>
<feature type="domain" description="C2H2-type" evidence="13">
    <location>
        <begin position="151"/>
        <end position="178"/>
    </location>
</feature>
<keyword evidence="5 11" id="KW-0863">Zinc-finger</keyword>
<feature type="domain" description="C2H2-type" evidence="13">
    <location>
        <begin position="234"/>
        <end position="261"/>
    </location>
</feature>
<evidence type="ECO:0000256" key="3">
    <source>
        <dbReference type="ARBA" id="ARBA00022723"/>
    </source>
</evidence>
<dbReference type="PROSITE" id="PS00028">
    <property type="entry name" value="ZINC_FINGER_C2H2_1"/>
    <property type="match status" value="5"/>
</dbReference>
<feature type="compositionally biased region" description="Basic residues" evidence="12">
    <location>
        <begin position="73"/>
        <end position="84"/>
    </location>
</feature>
<name>A0AAJ6YRS9_9HYME</name>
<dbReference type="PROSITE" id="PS50157">
    <property type="entry name" value="ZINC_FINGER_C2H2_2"/>
    <property type="match status" value="5"/>
</dbReference>
<dbReference type="GO" id="GO:0010468">
    <property type="term" value="P:regulation of gene expression"/>
    <property type="evidence" value="ECO:0007669"/>
    <property type="project" value="TreeGrafter"/>
</dbReference>
<dbReference type="InterPro" id="IPR036236">
    <property type="entry name" value="Znf_C2H2_sf"/>
</dbReference>
<dbReference type="GO" id="GO:0005634">
    <property type="term" value="C:nucleus"/>
    <property type="evidence" value="ECO:0007669"/>
    <property type="project" value="UniProtKB-SubCell"/>
</dbReference>
<evidence type="ECO:0000256" key="1">
    <source>
        <dbReference type="ARBA" id="ARBA00003767"/>
    </source>
</evidence>
<accession>A0AAJ6YRS9</accession>
<feature type="region of interest" description="Disordered" evidence="12">
    <location>
        <begin position="318"/>
        <end position="402"/>
    </location>
</feature>
<keyword evidence="10" id="KW-0539">Nucleus</keyword>
<reference evidence="15" key="1">
    <citation type="submission" date="2025-08" db="UniProtKB">
        <authorList>
            <consortium name="RefSeq"/>
        </authorList>
    </citation>
    <scope>IDENTIFICATION</scope>
</reference>
<evidence type="ECO:0000313" key="15">
    <source>
        <dbReference type="RefSeq" id="XP_011503036.1"/>
    </source>
</evidence>
<dbReference type="GO" id="GO:0008270">
    <property type="term" value="F:zinc ion binding"/>
    <property type="evidence" value="ECO:0007669"/>
    <property type="project" value="UniProtKB-KW"/>
</dbReference>